<reference evidence="2 3" key="1">
    <citation type="submission" date="2018-12" db="EMBL/GenBank/DDBJ databases">
        <authorList>
            <consortium name="Pathogen Informatics"/>
        </authorList>
    </citation>
    <scope>NUCLEOTIDE SEQUENCE [LARGE SCALE GENOMIC DNA]</scope>
    <source>
        <strain evidence="2 3">NCTC13193</strain>
    </source>
</reference>
<name>A0A3S4XSH0_SERFO</name>
<gene>
    <name evidence="2" type="ORF">NCTC13193_04285</name>
</gene>
<protein>
    <submittedName>
        <fullName evidence="2">Predicted P-loop ATPase</fullName>
    </submittedName>
</protein>
<evidence type="ECO:0000313" key="2">
    <source>
        <dbReference type="EMBL" id="VEI73678.1"/>
    </source>
</evidence>
<dbReference type="InterPro" id="IPR011646">
    <property type="entry name" value="KAP_P-loop"/>
</dbReference>
<feature type="domain" description="KAP NTPase" evidence="1">
    <location>
        <begin position="24"/>
        <end position="280"/>
    </location>
</feature>
<sequence>MRLTSRELDYSQGFTNENDIFKRERFAIQLENIIINSTDESLVFAIDDDWGSGKTTFLRLWENSLNKKNSSTVKAIYFDAFENDFQQDAFLAIASKIYNLIEKTKPELKERFIEGAKAVGKGLLGVTTKVGVNFLTAGLVSGTMLESASDTISSEVSDPIEKFIEEKLKNSDKDAASLTHFKETLQKVAEDKKVIFIIDELDRARPDFSLEILEKIKHVFSTKNFVFILSMNRVQFEKIIIKRYGDIDARLYLTKFIHHWFTLPKENQNTRNKSATEKYCIHLSTERFGNNREFQMACHILTYLLSKNKASLRDVERAFGFMSLISSSQLNRKSDTEQVAVAIITFIITFHQDIVMDIKSKKITPDILFEKLNVSIPKLSEEENYIATIINTELLSDEDYRKKMSDGSNSVLTSFGRRPLLLSGILEHIDNMFIDMR</sequence>
<evidence type="ECO:0000259" key="1">
    <source>
        <dbReference type="Pfam" id="PF07693"/>
    </source>
</evidence>
<dbReference type="SUPFAM" id="SSF52540">
    <property type="entry name" value="P-loop containing nucleoside triphosphate hydrolases"/>
    <property type="match status" value="1"/>
</dbReference>
<evidence type="ECO:0000313" key="3">
    <source>
        <dbReference type="Proteomes" id="UP000270487"/>
    </source>
</evidence>
<accession>A0A3S4XSH0</accession>
<dbReference type="EMBL" id="LR134492">
    <property type="protein sequence ID" value="VEI73678.1"/>
    <property type="molecule type" value="Genomic_DNA"/>
</dbReference>
<proteinExistence type="predicted"/>
<dbReference type="InterPro" id="IPR027417">
    <property type="entry name" value="P-loop_NTPase"/>
</dbReference>
<dbReference type="Pfam" id="PF07693">
    <property type="entry name" value="KAP_NTPase"/>
    <property type="match status" value="1"/>
</dbReference>
<organism evidence="2 3">
    <name type="scientific">Serratia fonticola</name>
    <dbReference type="NCBI Taxonomy" id="47917"/>
    <lineage>
        <taxon>Bacteria</taxon>
        <taxon>Pseudomonadati</taxon>
        <taxon>Pseudomonadota</taxon>
        <taxon>Gammaproteobacteria</taxon>
        <taxon>Enterobacterales</taxon>
        <taxon>Yersiniaceae</taxon>
        <taxon>Serratia</taxon>
    </lineage>
</organism>
<dbReference type="Gene3D" id="3.40.50.300">
    <property type="entry name" value="P-loop containing nucleotide triphosphate hydrolases"/>
    <property type="match status" value="1"/>
</dbReference>
<dbReference type="AlphaFoldDB" id="A0A3S4XSH0"/>
<dbReference type="Proteomes" id="UP000270487">
    <property type="component" value="Chromosome"/>
</dbReference>